<feature type="domain" description="CBM10" evidence="11">
    <location>
        <begin position="679"/>
        <end position="715"/>
    </location>
</feature>
<keyword evidence="6 10" id="KW-0732">Signal</keyword>
<dbReference type="CDD" id="cd10316">
    <property type="entry name" value="RGL4_M"/>
    <property type="match status" value="1"/>
</dbReference>
<comment type="subcellular location">
    <subcellularLocation>
        <location evidence="2">Secreted</location>
    </subcellularLocation>
</comment>
<dbReference type="GO" id="GO:0005576">
    <property type="term" value="C:extracellular region"/>
    <property type="evidence" value="ECO:0007669"/>
    <property type="project" value="UniProtKB-SubCell"/>
</dbReference>
<dbReference type="Gene3D" id="2.60.40.1120">
    <property type="entry name" value="Carboxypeptidase-like, regulatory domain"/>
    <property type="match status" value="1"/>
</dbReference>
<dbReference type="PANTHER" id="PTHR32018:SF1">
    <property type="entry name" value="RHAMNOGALACTURONAN ENDOLYASE"/>
    <property type="match status" value="1"/>
</dbReference>
<dbReference type="EC" id="4.2.2.23" evidence="4"/>
<dbReference type="GO" id="GO:0030246">
    <property type="term" value="F:carbohydrate binding"/>
    <property type="evidence" value="ECO:0007669"/>
    <property type="project" value="InterPro"/>
</dbReference>
<feature type="domain" description="CBM10" evidence="11">
    <location>
        <begin position="723"/>
        <end position="759"/>
    </location>
</feature>
<dbReference type="InterPro" id="IPR010325">
    <property type="entry name" value="Rhamnogal_lyase"/>
</dbReference>
<reference evidence="12 13" key="2">
    <citation type="submission" date="2016-08" db="EMBL/GenBank/DDBJ databases">
        <title>Pervasive Adenine N6-methylation of Active Genes in Fungi.</title>
        <authorList>
            <consortium name="DOE Joint Genome Institute"/>
            <person name="Mondo S.J."/>
            <person name="Dannebaum R.O."/>
            <person name="Kuo R.C."/>
            <person name="Labutti K."/>
            <person name="Haridas S."/>
            <person name="Kuo A."/>
            <person name="Salamov A."/>
            <person name="Ahrendt S.R."/>
            <person name="Lipzen A."/>
            <person name="Sullivan W."/>
            <person name="Andreopoulos W.B."/>
            <person name="Clum A."/>
            <person name="Lindquist E."/>
            <person name="Daum C."/>
            <person name="Ramamoorthy G.K."/>
            <person name="Gryganskyi A."/>
            <person name="Culley D."/>
            <person name="Magnuson J.K."/>
            <person name="James T.Y."/>
            <person name="O'Malley M.A."/>
            <person name="Stajich J.E."/>
            <person name="Spatafora J.W."/>
            <person name="Visel A."/>
            <person name="Grigoriev I.V."/>
        </authorList>
    </citation>
    <scope>NUCLEOTIDE SEQUENCE [LARGE SCALE GENOMIC DNA]</scope>
    <source>
        <strain evidence="13">finn</strain>
    </source>
</reference>
<dbReference type="PROSITE" id="PS51763">
    <property type="entry name" value="CBM10"/>
    <property type="match status" value="3"/>
</dbReference>
<keyword evidence="9" id="KW-0456">Lyase</keyword>
<dbReference type="Gene3D" id="3.90.1220.10">
    <property type="entry name" value="Cellulose docking domain, dockering"/>
    <property type="match status" value="3"/>
</dbReference>
<dbReference type="SUPFAM" id="SSF49785">
    <property type="entry name" value="Galactose-binding domain-like"/>
    <property type="match status" value="1"/>
</dbReference>
<name>A0A1Y1VNA2_9FUNG</name>
<evidence type="ECO:0000313" key="13">
    <source>
        <dbReference type="Proteomes" id="UP000193719"/>
    </source>
</evidence>
<dbReference type="Pfam" id="PF06045">
    <property type="entry name" value="Rhamnogal_lyase"/>
    <property type="match status" value="1"/>
</dbReference>
<dbReference type="Gene3D" id="2.70.98.10">
    <property type="match status" value="1"/>
</dbReference>
<evidence type="ECO:0000256" key="5">
    <source>
        <dbReference type="ARBA" id="ARBA00022525"/>
    </source>
</evidence>
<evidence type="ECO:0000256" key="8">
    <source>
        <dbReference type="ARBA" id="ARBA00022801"/>
    </source>
</evidence>
<evidence type="ECO:0000256" key="6">
    <source>
        <dbReference type="ARBA" id="ARBA00022729"/>
    </source>
</evidence>
<proteinExistence type="inferred from homology"/>
<comment type="catalytic activity">
    <reaction evidence="1">
        <text>Endotype eliminative cleavage of L-alpha-rhamnopyranosyl-(1-&gt;4)-alpha-D-galactopyranosyluronic acid bonds of rhamnogalacturonan I domains in ramified hairy regions of pectin leaving L-rhamnopyranose at the reducing end and 4-deoxy-4,5-unsaturated D-galactopyranosyluronic acid at the non-reducing end.</text>
        <dbReference type="EC" id="4.2.2.23"/>
    </reaction>
</comment>
<dbReference type="SUPFAM" id="SSF74650">
    <property type="entry name" value="Galactose mutarotase-like"/>
    <property type="match status" value="1"/>
</dbReference>
<feature type="chain" id="PRO_5013231501" description="rhamnogalacturonan endolyase" evidence="10">
    <location>
        <begin position="21"/>
        <end position="762"/>
    </location>
</feature>
<evidence type="ECO:0000259" key="11">
    <source>
        <dbReference type="PROSITE" id="PS51763"/>
    </source>
</evidence>
<dbReference type="InterPro" id="IPR002883">
    <property type="entry name" value="CBM10/Dockerin_dom"/>
</dbReference>
<dbReference type="GO" id="GO:0005975">
    <property type="term" value="P:carbohydrate metabolic process"/>
    <property type="evidence" value="ECO:0007669"/>
    <property type="project" value="InterPro"/>
</dbReference>
<comment type="caution">
    <text evidence="12">The sequence shown here is derived from an EMBL/GenBank/DDBJ whole genome shotgun (WGS) entry which is preliminary data.</text>
</comment>
<dbReference type="PANTHER" id="PTHR32018">
    <property type="entry name" value="RHAMNOGALACTURONATE LYASE FAMILY PROTEIN"/>
    <property type="match status" value="1"/>
</dbReference>
<protein>
    <recommendedName>
        <fullName evidence="4">rhamnogalacturonan endolyase</fullName>
        <ecNumber evidence="4">4.2.2.23</ecNumber>
    </recommendedName>
</protein>
<dbReference type="AlphaFoldDB" id="A0A1Y1VNA2"/>
<gene>
    <name evidence="12" type="ORF">BCR36DRAFT_316512</name>
</gene>
<dbReference type="SUPFAM" id="SSF64571">
    <property type="entry name" value="Cellulose docking domain, dockering"/>
    <property type="match status" value="3"/>
</dbReference>
<evidence type="ECO:0000256" key="9">
    <source>
        <dbReference type="ARBA" id="ARBA00023239"/>
    </source>
</evidence>
<dbReference type="SUPFAM" id="SSF49452">
    <property type="entry name" value="Starch-binding domain-like"/>
    <property type="match status" value="1"/>
</dbReference>
<dbReference type="InterPro" id="IPR008979">
    <property type="entry name" value="Galactose-bd-like_sf"/>
</dbReference>
<dbReference type="InterPro" id="IPR009034">
    <property type="entry name" value="Dockerin_dom_fun_sf"/>
</dbReference>
<evidence type="ECO:0000256" key="2">
    <source>
        <dbReference type="ARBA" id="ARBA00004613"/>
    </source>
</evidence>
<feature type="domain" description="CBM10" evidence="11">
    <location>
        <begin position="633"/>
        <end position="669"/>
    </location>
</feature>
<keyword evidence="5" id="KW-0964">Secreted</keyword>
<dbReference type="Pfam" id="PF14683">
    <property type="entry name" value="CBM-like"/>
    <property type="match status" value="1"/>
</dbReference>
<dbReference type="CDD" id="cd10317">
    <property type="entry name" value="RGL4_C"/>
    <property type="match status" value="1"/>
</dbReference>
<dbReference type="InterPro" id="IPR013784">
    <property type="entry name" value="Carb-bd-like_fold"/>
</dbReference>
<evidence type="ECO:0000256" key="1">
    <source>
        <dbReference type="ARBA" id="ARBA00001324"/>
    </source>
</evidence>
<dbReference type="GO" id="GO:0102210">
    <property type="term" value="F:rhamnogalacturonan endolyase activity"/>
    <property type="evidence" value="ECO:0007669"/>
    <property type="project" value="UniProtKB-EC"/>
</dbReference>
<dbReference type="GO" id="GO:0016787">
    <property type="term" value="F:hydrolase activity"/>
    <property type="evidence" value="ECO:0007669"/>
    <property type="project" value="UniProtKB-KW"/>
</dbReference>
<sequence>MNILNYFVLIGITLISIVSASVTLTENNTSYILSNGLATFTIAKSSGFITSMKYKNNSQEFLNRSYIDANGGKVYFSVTSSYVATKNSDLVEIVFVDDYSKHVGTGFAIDWEVRYTMKSNVSGIYFSLTQSHKSNYEEAQCSELRLVMRLKSDVFNWLQVDDFNKRVMPTASEQSKCVTLSPSEACRLESGEVIHKYDWSVDALEHKVHGFGSISKNLGSWYVIPSMEWKNGGAVNRDLACHQGGSDSLQILYFRGSHYGAGDAVLKKGEVWSKMHGPILIYLNEGSDVNALWADANRQADYEKQLWPYDFVKSDSYVPKNKRGSVSGKLVINDPLYGNLKLSDATVTLVQPESSNEPIHPQQWHKMSHWVTHITGDFKIENVVPGTYELRAWCKGIVGEFYTTNTITVTSGQETRLGDVKFTAPRIGPTVFEVGIPDRTAEEYLHGDHFNQWGLYNQFQDEFPNSVNFRIGESDWQFDWNYCQVSIPGGADGKYKAAEPWKIYFNLDKVPSGNILVRVSVAASSSTALSVSVNGKNQSAEVKDLVDDACIRRDGIRGIWSMKEFTFSSSLLKQGENYISLHARAIGGYLTYYRFDGIMYDHVRLEVSDQSYPGVAIPATIGSSSNSQSNSNSCWSQGLGFQCCSGCNVEYVDSDGEWGLENGEWCGIDKNKCSSNSNSCWSESLGYRCCNSCNVAYTDEYGSWGIENNDWCGIKNTCNNNDTCFSLSQGYPCCNSCSVAYVDEYGSWGIENNDWCGIKYSC</sequence>
<keyword evidence="8" id="KW-0378">Hydrolase</keyword>
<accession>A0A1Y1VNA2</accession>
<evidence type="ECO:0000256" key="4">
    <source>
        <dbReference type="ARBA" id="ARBA00012437"/>
    </source>
</evidence>
<comment type="similarity">
    <text evidence="3">Belongs to the polysaccharide lyase 4 family.</text>
</comment>
<dbReference type="Pfam" id="PF14686">
    <property type="entry name" value="fn3_3"/>
    <property type="match status" value="1"/>
</dbReference>
<dbReference type="Proteomes" id="UP000193719">
    <property type="component" value="Unassembled WGS sequence"/>
</dbReference>
<evidence type="ECO:0000256" key="10">
    <source>
        <dbReference type="SAM" id="SignalP"/>
    </source>
</evidence>
<dbReference type="InterPro" id="IPR029413">
    <property type="entry name" value="RG-lyase_II"/>
</dbReference>
<reference evidence="12 13" key="1">
    <citation type="submission" date="2016-08" db="EMBL/GenBank/DDBJ databases">
        <title>Genomes of anaerobic fungi encode conserved fungal cellulosomes for biomass hydrolysis.</title>
        <authorList>
            <consortium name="DOE Joint Genome Institute"/>
            <person name="Haitjema C.H."/>
            <person name="Gilmore S.P."/>
            <person name="Henske J.K."/>
            <person name="Solomon K.V."/>
            <person name="De Groot R."/>
            <person name="Kuo A."/>
            <person name="Mondo S.J."/>
            <person name="Salamov A.A."/>
            <person name="Labutti K."/>
            <person name="Zhao Z."/>
            <person name="Chiniquy J."/>
            <person name="Barry K."/>
            <person name="Brewer H.M."/>
            <person name="Purvine S.O."/>
            <person name="Wright A.T."/>
            <person name="Boxma B."/>
            <person name="Van Alen T."/>
            <person name="Hackstein J.H."/>
            <person name="Baker S.E."/>
            <person name="Grigoriev I.V."/>
            <person name="O'Malley M.A."/>
        </authorList>
    </citation>
    <scope>NUCLEOTIDE SEQUENCE [LARGE SCALE GENOMIC DNA]</scope>
    <source>
        <strain evidence="13">finn</strain>
    </source>
</reference>
<dbReference type="InterPro" id="IPR051850">
    <property type="entry name" value="Polysacch_Lyase_4"/>
</dbReference>
<dbReference type="InterPro" id="IPR014718">
    <property type="entry name" value="GH-type_carb-bd"/>
</dbReference>
<dbReference type="EMBL" id="MCFH01000002">
    <property type="protein sequence ID" value="ORX60101.1"/>
    <property type="molecule type" value="Genomic_DNA"/>
</dbReference>
<evidence type="ECO:0000256" key="3">
    <source>
        <dbReference type="ARBA" id="ARBA00010418"/>
    </source>
</evidence>
<keyword evidence="7" id="KW-0677">Repeat</keyword>
<feature type="signal peptide" evidence="10">
    <location>
        <begin position="1"/>
        <end position="20"/>
    </location>
</feature>
<dbReference type="OrthoDB" id="2130367at2759"/>
<dbReference type="Pfam" id="PF02013">
    <property type="entry name" value="CBM_10"/>
    <property type="match status" value="3"/>
</dbReference>
<dbReference type="InterPro" id="IPR029411">
    <property type="entry name" value="RG-lyase_III"/>
</dbReference>
<dbReference type="Gene3D" id="2.60.120.260">
    <property type="entry name" value="Galactose-binding domain-like"/>
    <property type="match status" value="1"/>
</dbReference>
<evidence type="ECO:0000256" key="7">
    <source>
        <dbReference type="ARBA" id="ARBA00022737"/>
    </source>
</evidence>
<evidence type="ECO:0000313" key="12">
    <source>
        <dbReference type="EMBL" id="ORX60101.1"/>
    </source>
</evidence>
<organism evidence="12 13">
    <name type="scientific">Piromyces finnis</name>
    <dbReference type="NCBI Taxonomy" id="1754191"/>
    <lineage>
        <taxon>Eukaryota</taxon>
        <taxon>Fungi</taxon>
        <taxon>Fungi incertae sedis</taxon>
        <taxon>Chytridiomycota</taxon>
        <taxon>Chytridiomycota incertae sedis</taxon>
        <taxon>Neocallimastigomycetes</taxon>
        <taxon>Neocallimastigales</taxon>
        <taxon>Neocallimastigaceae</taxon>
        <taxon>Piromyces</taxon>
    </lineage>
</organism>
<keyword evidence="13" id="KW-1185">Reference proteome</keyword>
<dbReference type="InterPro" id="IPR011013">
    <property type="entry name" value="Gal_mutarotase_sf_dom"/>
</dbReference>